<evidence type="ECO:0000256" key="6">
    <source>
        <dbReference type="ARBA" id="ARBA00023136"/>
    </source>
</evidence>
<keyword evidence="5 7" id="KW-1133">Transmembrane helix</keyword>
<dbReference type="Gene3D" id="3.40.50.300">
    <property type="entry name" value="P-loop containing nucleotide triphosphate hydrolases"/>
    <property type="match status" value="1"/>
</dbReference>
<keyword evidence="9" id="KW-1185">Reference proteome</keyword>
<dbReference type="InterPro" id="IPR051539">
    <property type="entry name" value="T4SS-coupling_protein"/>
</dbReference>
<evidence type="ECO:0000256" key="5">
    <source>
        <dbReference type="ARBA" id="ARBA00022989"/>
    </source>
</evidence>
<gene>
    <name evidence="8" type="ORF">Q7A36_31030</name>
</gene>
<accession>A0ABT9E9C3</accession>
<evidence type="ECO:0000313" key="8">
    <source>
        <dbReference type="EMBL" id="MDO9712807.1"/>
    </source>
</evidence>
<comment type="similarity">
    <text evidence="2">Belongs to the VirD4/TraG family.</text>
</comment>
<dbReference type="PANTHER" id="PTHR37937:SF1">
    <property type="entry name" value="CONJUGATIVE TRANSFER: DNA TRANSPORT"/>
    <property type="match status" value="1"/>
</dbReference>
<evidence type="ECO:0000256" key="7">
    <source>
        <dbReference type="SAM" id="Phobius"/>
    </source>
</evidence>
<evidence type="ECO:0000256" key="4">
    <source>
        <dbReference type="ARBA" id="ARBA00022692"/>
    </source>
</evidence>
<evidence type="ECO:0000256" key="1">
    <source>
        <dbReference type="ARBA" id="ARBA00004651"/>
    </source>
</evidence>
<protein>
    <submittedName>
        <fullName evidence="8">Type IV secretory system conjugative DNA transfer family protein</fullName>
    </submittedName>
</protein>
<organism evidence="8 9">
    <name type="scientific">Paracraurococcus lichenis</name>
    <dbReference type="NCBI Taxonomy" id="3064888"/>
    <lineage>
        <taxon>Bacteria</taxon>
        <taxon>Pseudomonadati</taxon>
        <taxon>Pseudomonadota</taxon>
        <taxon>Alphaproteobacteria</taxon>
        <taxon>Acetobacterales</taxon>
        <taxon>Roseomonadaceae</taxon>
        <taxon>Paracraurococcus</taxon>
    </lineage>
</organism>
<dbReference type="Proteomes" id="UP001243009">
    <property type="component" value="Unassembled WGS sequence"/>
</dbReference>
<proteinExistence type="inferred from homology"/>
<dbReference type="InterPro" id="IPR027417">
    <property type="entry name" value="P-loop_NTPase"/>
</dbReference>
<dbReference type="RefSeq" id="WP_305107667.1">
    <property type="nucleotide sequence ID" value="NZ_JAUTWS010000059.1"/>
</dbReference>
<dbReference type="SUPFAM" id="SSF52540">
    <property type="entry name" value="P-loop containing nucleoside triphosphate hydrolases"/>
    <property type="match status" value="1"/>
</dbReference>
<evidence type="ECO:0000256" key="3">
    <source>
        <dbReference type="ARBA" id="ARBA00022475"/>
    </source>
</evidence>
<keyword evidence="6 7" id="KW-0472">Membrane</keyword>
<evidence type="ECO:0000256" key="2">
    <source>
        <dbReference type="ARBA" id="ARBA00008806"/>
    </source>
</evidence>
<reference evidence="8 9" key="1">
    <citation type="submission" date="2023-08" db="EMBL/GenBank/DDBJ databases">
        <title>The draft genome sequence of Paracraurococcus sp. LOR1-02.</title>
        <authorList>
            <person name="Kingkaew E."/>
            <person name="Tanasupawat S."/>
        </authorList>
    </citation>
    <scope>NUCLEOTIDE SEQUENCE [LARGE SCALE GENOMIC DNA]</scope>
    <source>
        <strain evidence="8 9">LOR1-02</strain>
    </source>
</reference>
<keyword evidence="3" id="KW-1003">Cell membrane</keyword>
<keyword evidence="4 7" id="KW-0812">Transmembrane</keyword>
<feature type="transmembrane region" description="Helical" evidence="7">
    <location>
        <begin position="58"/>
        <end position="80"/>
    </location>
</feature>
<dbReference type="Pfam" id="PF02534">
    <property type="entry name" value="T4SS-DNA_transf"/>
    <property type="match status" value="1"/>
</dbReference>
<comment type="subcellular location">
    <subcellularLocation>
        <location evidence="1">Cell membrane</location>
        <topology evidence="1">Multi-pass membrane protein</topology>
    </subcellularLocation>
</comment>
<sequence length="609" mass="66920">MRYGLGTLLLAPAWLAMASVAFAGWTGRLPILGRSAAWCWLVFLAHGLGEGFWPGDRLALLLAALAATAGCGLLTLLLGLGRRPTIEVSRDGIARARGRTHGSAAFATERRAQERFPGVSGEGYGGIPVAWNYRRDLSRWAGVPFEPRRRETWDEAPKARMLVDPCTLRSTMSAWVAGSGVGKSQTLLQTLAHPEYRWRGSYVVGDPKGELEAMTRRTREAMGQLVYAIRPGEDGINVLAAIDPKGEDFELDVMTLAQRIAPEPDPGASVETSEWATWAQQIMWAMFAHMLAEPSWPADRRNLRTFKAGASCGEAELKQLLFGIAAYSPSKFARINARSVLLEAEDTWTGVYGTLQAHTAWLGATPLADMVSDDSLHPAAICTRPITVFVQAKPKALKAAPGVARVLYGALMGAAYDANGFIRGRILFDVDEAYTLGRMGIFELVRDLGRSYGITVRWWFQALGQLEVLYRQGTRAWYASLAYMAYAGVADTDTAKMISEYAGKFGAVVRNRSTNRGSATTGAFLRSTYSRGEGDSETEVHRQLLMEHEVLTMADNEVLFLSRGMPVIRACLPLSFQDESLRPHLDDNPLDAARLAWRSRRGNRRRLAA</sequence>
<dbReference type="PANTHER" id="PTHR37937">
    <property type="entry name" value="CONJUGATIVE TRANSFER: DNA TRANSPORT"/>
    <property type="match status" value="1"/>
</dbReference>
<evidence type="ECO:0000313" key="9">
    <source>
        <dbReference type="Proteomes" id="UP001243009"/>
    </source>
</evidence>
<name>A0ABT9E9C3_9PROT</name>
<dbReference type="InterPro" id="IPR003688">
    <property type="entry name" value="TraG/VirD4"/>
</dbReference>
<comment type="caution">
    <text evidence="8">The sequence shown here is derived from an EMBL/GenBank/DDBJ whole genome shotgun (WGS) entry which is preliminary data.</text>
</comment>
<dbReference type="EMBL" id="JAUTWS010000059">
    <property type="protein sequence ID" value="MDO9712807.1"/>
    <property type="molecule type" value="Genomic_DNA"/>
</dbReference>